<dbReference type="AlphaFoldDB" id="A0A2V1D8R1"/>
<organism evidence="2 3">
    <name type="scientific">Periconia macrospinosa</name>
    <dbReference type="NCBI Taxonomy" id="97972"/>
    <lineage>
        <taxon>Eukaryota</taxon>
        <taxon>Fungi</taxon>
        <taxon>Dikarya</taxon>
        <taxon>Ascomycota</taxon>
        <taxon>Pezizomycotina</taxon>
        <taxon>Dothideomycetes</taxon>
        <taxon>Pleosporomycetidae</taxon>
        <taxon>Pleosporales</taxon>
        <taxon>Massarineae</taxon>
        <taxon>Periconiaceae</taxon>
        <taxon>Periconia</taxon>
    </lineage>
</organism>
<gene>
    <name evidence="2" type="ORF">DM02DRAFT_539277</name>
</gene>
<proteinExistence type="predicted"/>
<evidence type="ECO:0000313" key="3">
    <source>
        <dbReference type="Proteomes" id="UP000244855"/>
    </source>
</evidence>
<name>A0A2V1D8R1_9PLEO</name>
<feature type="region of interest" description="Disordered" evidence="1">
    <location>
        <begin position="1"/>
        <end position="30"/>
    </location>
</feature>
<keyword evidence="3" id="KW-1185">Reference proteome</keyword>
<accession>A0A2V1D8R1</accession>
<evidence type="ECO:0000313" key="2">
    <source>
        <dbReference type="EMBL" id="PVH94526.1"/>
    </source>
</evidence>
<evidence type="ECO:0000256" key="1">
    <source>
        <dbReference type="SAM" id="MobiDB-lite"/>
    </source>
</evidence>
<sequence>MWARASESPEEKAKGQQGGGQQSGGQQASRNSTCNAAIALKVGQLSGGIRTNVAIQEQELISISTLQGILASNQSASEIKLQYETERQALMVIQKMGVEARTQNSVLAAEVQSPAQAGLKIVEGAQQVEIQQVSTLQGSRQADSDTLQLLSKEVIDGTRQNWLNLVTADAQCPRMN</sequence>
<dbReference type="Proteomes" id="UP000244855">
    <property type="component" value="Unassembled WGS sequence"/>
</dbReference>
<protein>
    <submittedName>
        <fullName evidence="2">Uncharacterized protein</fullName>
    </submittedName>
</protein>
<dbReference type="OrthoDB" id="3638982at2759"/>
<dbReference type="STRING" id="97972.A0A2V1D8R1"/>
<reference evidence="2 3" key="1">
    <citation type="journal article" date="2018" name="Sci. Rep.">
        <title>Comparative genomics provides insights into the lifestyle and reveals functional heterogeneity of dark septate endophytic fungi.</title>
        <authorList>
            <person name="Knapp D.G."/>
            <person name="Nemeth J.B."/>
            <person name="Barry K."/>
            <person name="Hainaut M."/>
            <person name="Henrissat B."/>
            <person name="Johnson J."/>
            <person name="Kuo A."/>
            <person name="Lim J.H.P."/>
            <person name="Lipzen A."/>
            <person name="Nolan M."/>
            <person name="Ohm R.A."/>
            <person name="Tamas L."/>
            <person name="Grigoriev I.V."/>
            <person name="Spatafora J.W."/>
            <person name="Nagy L.G."/>
            <person name="Kovacs G.M."/>
        </authorList>
    </citation>
    <scope>NUCLEOTIDE SEQUENCE [LARGE SCALE GENOMIC DNA]</scope>
    <source>
        <strain evidence="2 3">DSE2036</strain>
    </source>
</reference>
<dbReference type="EMBL" id="KZ805530">
    <property type="protein sequence ID" value="PVH94526.1"/>
    <property type="molecule type" value="Genomic_DNA"/>
</dbReference>